<protein>
    <submittedName>
        <fullName evidence="2">Uncharacterized protein</fullName>
    </submittedName>
</protein>
<evidence type="ECO:0000256" key="1">
    <source>
        <dbReference type="SAM" id="MobiDB-lite"/>
    </source>
</evidence>
<gene>
    <name evidence="2" type="primary">Necator_chrV.g17503</name>
    <name evidence="2" type="ORF">RB195_012713</name>
</gene>
<keyword evidence="3" id="KW-1185">Reference proteome</keyword>
<dbReference type="Proteomes" id="UP001303046">
    <property type="component" value="Unassembled WGS sequence"/>
</dbReference>
<feature type="compositionally biased region" description="Polar residues" evidence="1">
    <location>
        <begin position="370"/>
        <end position="380"/>
    </location>
</feature>
<proteinExistence type="predicted"/>
<feature type="region of interest" description="Disordered" evidence="1">
    <location>
        <begin position="250"/>
        <end position="350"/>
    </location>
</feature>
<feature type="compositionally biased region" description="Low complexity" evidence="1">
    <location>
        <begin position="155"/>
        <end position="170"/>
    </location>
</feature>
<evidence type="ECO:0000313" key="3">
    <source>
        <dbReference type="Proteomes" id="UP001303046"/>
    </source>
</evidence>
<comment type="caution">
    <text evidence="2">The sequence shown here is derived from an EMBL/GenBank/DDBJ whole genome shotgun (WGS) entry which is preliminary data.</text>
</comment>
<feature type="region of interest" description="Disordered" evidence="1">
    <location>
        <begin position="370"/>
        <end position="612"/>
    </location>
</feature>
<reference evidence="2 3" key="1">
    <citation type="submission" date="2023-08" db="EMBL/GenBank/DDBJ databases">
        <title>A Necator americanus chromosomal reference genome.</title>
        <authorList>
            <person name="Ilik V."/>
            <person name="Petrzelkova K.J."/>
            <person name="Pardy F."/>
            <person name="Fuh T."/>
            <person name="Niatou-Singa F.S."/>
            <person name="Gouil Q."/>
            <person name="Baker L."/>
            <person name="Ritchie M.E."/>
            <person name="Jex A.R."/>
            <person name="Gazzola D."/>
            <person name="Li H."/>
            <person name="Toshio Fujiwara R."/>
            <person name="Zhan B."/>
            <person name="Aroian R.V."/>
            <person name="Pafco B."/>
            <person name="Schwarz E.M."/>
        </authorList>
    </citation>
    <scope>NUCLEOTIDE SEQUENCE [LARGE SCALE GENOMIC DNA]</scope>
    <source>
        <strain evidence="2 3">Aroian</strain>
        <tissue evidence="2">Whole animal</tissue>
    </source>
</reference>
<dbReference type="EMBL" id="JAVFWL010000005">
    <property type="protein sequence ID" value="KAK6753282.1"/>
    <property type="molecule type" value="Genomic_DNA"/>
</dbReference>
<feature type="compositionally biased region" description="Polar residues" evidence="1">
    <location>
        <begin position="274"/>
        <end position="294"/>
    </location>
</feature>
<feature type="compositionally biased region" description="Polar residues" evidence="1">
    <location>
        <begin position="491"/>
        <end position="508"/>
    </location>
</feature>
<feature type="compositionally biased region" description="Polar residues" evidence="1">
    <location>
        <begin position="534"/>
        <end position="544"/>
    </location>
</feature>
<feature type="compositionally biased region" description="Low complexity" evidence="1">
    <location>
        <begin position="317"/>
        <end position="326"/>
    </location>
</feature>
<feature type="compositionally biased region" description="Basic and acidic residues" evidence="1">
    <location>
        <begin position="401"/>
        <end position="413"/>
    </location>
</feature>
<organism evidence="2 3">
    <name type="scientific">Necator americanus</name>
    <name type="common">Human hookworm</name>
    <dbReference type="NCBI Taxonomy" id="51031"/>
    <lineage>
        <taxon>Eukaryota</taxon>
        <taxon>Metazoa</taxon>
        <taxon>Ecdysozoa</taxon>
        <taxon>Nematoda</taxon>
        <taxon>Chromadorea</taxon>
        <taxon>Rhabditida</taxon>
        <taxon>Rhabditina</taxon>
        <taxon>Rhabditomorpha</taxon>
        <taxon>Strongyloidea</taxon>
        <taxon>Ancylostomatidae</taxon>
        <taxon>Bunostominae</taxon>
        <taxon>Necator</taxon>
    </lineage>
</organism>
<accession>A0ABR1DS78</accession>
<feature type="compositionally biased region" description="Basic and acidic residues" evidence="1">
    <location>
        <begin position="199"/>
        <end position="214"/>
    </location>
</feature>
<feature type="region of interest" description="Disordered" evidence="1">
    <location>
        <begin position="149"/>
        <end position="219"/>
    </location>
</feature>
<name>A0ABR1DS78_NECAM</name>
<evidence type="ECO:0000313" key="2">
    <source>
        <dbReference type="EMBL" id="KAK6753282.1"/>
    </source>
</evidence>
<sequence length="701" mass="75879">MAATFHLVMSDQVDSFYDSVNARNYGSLGNDDGITETMCNAFFDAHREADRLKISLEDAIALNQNKHHDGGPIEGDTRVNSIEDTHGNKIRQCPVVIHPAEEQTGIEVGGVAVQDENAPEITTAPKPAENLEDLTRLAMFGKQKTVLRRSQIKDSPAPAHSPTAASATPALCRPSPHVVAKGVTTSNPVVNRRSIKPQADNDERITSARSDGPRKPCNNVTASLHYRTAEAEKRPGASIRSPFIKANRTTTTTRPASHVPAGPVTRARSKELSSRVSNENTVQKNASSKTQANPSAIVENGVHQRLSTERISRNRAPRTTTSSRSSELARVTNPVRVTHEFPRNGNSFLRNERVPSARQFYHELLHRNSSLGSCDRSSSTPKDKQKQTDTSAAAGGTGSTTDKRPGVKSDRRPTPRASSLTRPVQEVVNRPANSLLRPRAASASRIPSIVRPPTTGGPTARLASITRPSTGRPPSVNRPQFPASGRPAAPRSTSIPNNLSGTVRSTTARRPVAIVGQSTAGVRVTPLHQKPTEPRSSVIRNPPSNKGPGDGTPQREFSSRLRRYPVPTGLTPLHRPLTKPADMKFHPMHGHGHARALNNEQTKGPLVTTEPSPAKVLSKQEMRAMIDRLSAPRGATKTPTKVMNKQTHGLSCVKIRSRSTSLARTTVQFGGSTTSKQLFRNGSEEIVAGQETLLKQQNLVQ</sequence>